<dbReference type="Proteomes" id="UP000003191">
    <property type="component" value="Unassembled WGS sequence"/>
</dbReference>
<gene>
    <name evidence="1" type="ORF">BIFBRE_05106</name>
</gene>
<keyword evidence="2" id="KW-1185">Reference proteome</keyword>
<reference evidence="1 2" key="1">
    <citation type="submission" date="2010-02" db="EMBL/GenBank/DDBJ databases">
        <authorList>
            <person name="Weinstock G."/>
            <person name="Sodergren E."/>
            <person name="Clifton S."/>
            <person name="Fulton L."/>
            <person name="Fulton B."/>
            <person name="Courtney L."/>
            <person name="Fronick C."/>
            <person name="Harrison M."/>
            <person name="Strong C."/>
            <person name="Farmer C."/>
            <person name="Delahaunty K."/>
            <person name="Markovic C."/>
            <person name="Hall O."/>
            <person name="Minx P."/>
            <person name="Tomlinson C."/>
            <person name="Mitreva M."/>
            <person name="Nelson J."/>
            <person name="Hou S."/>
            <person name="Wollam A."/>
            <person name="Pepin K.H."/>
            <person name="Johnson M."/>
            <person name="Bhonagiri V."/>
            <person name="Zhang X."/>
            <person name="Suruliraj S."/>
            <person name="Warren W."/>
            <person name="Chinwalla A."/>
            <person name="Mardis E.R."/>
            <person name="Wilson R.K."/>
        </authorList>
    </citation>
    <scope>NUCLEOTIDE SEQUENCE [LARGE SCALE GENOMIC DNA]</scope>
    <source>
        <strain evidence="1 2">DSM 20213</strain>
    </source>
</reference>
<sequence length="42" mass="4697">MTGFQTRSRTTTLSTMDGRIEARLTLELPADMESTSPHQLES</sequence>
<dbReference type="AlphaFoldDB" id="D4BSL4"/>
<feature type="non-terminal residue" evidence="1">
    <location>
        <position position="42"/>
    </location>
</feature>
<evidence type="ECO:0000313" key="1">
    <source>
        <dbReference type="EMBL" id="EFE88044.1"/>
    </source>
</evidence>
<protein>
    <submittedName>
        <fullName evidence="1">Uncharacterized protein</fullName>
    </submittedName>
</protein>
<comment type="caution">
    <text evidence="1">The sequence shown here is derived from an EMBL/GenBank/DDBJ whole genome shotgun (WGS) entry which is preliminary data.</text>
</comment>
<proteinExistence type="predicted"/>
<dbReference type="EMBL" id="ACCG02000086">
    <property type="protein sequence ID" value="EFE88044.1"/>
    <property type="molecule type" value="Genomic_DNA"/>
</dbReference>
<accession>D4BSL4</accession>
<dbReference type="HOGENOM" id="CLU_3261870_0_0_11"/>
<evidence type="ECO:0000313" key="2">
    <source>
        <dbReference type="Proteomes" id="UP000003191"/>
    </source>
</evidence>
<organism evidence="1 2">
    <name type="scientific">Bifidobacterium breve DSM 20213 = JCM 1192</name>
    <dbReference type="NCBI Taxonomy" id="518634"/>
    <lineage>
        <taxon>Bacteria</taxon>
        <taxon>Bacillati</taxon>
        <taxon>Actinomycetota</taxon>
        <taxon>Actinomycetes</taxon>
        <taxon>Bifidobacteriales</taxon>
        <taxon>Bifidobacteriaceae</taxon>
        <taxon>Bifidobacterium</taxon>
    </lineage>
</organism>
<name>D4BSL4_BIFBR</name>